<name>A0A1Y2K7B2_9PROT</name>
<dbReference type="InterPro" id="IPR004410">
    <property type="entry name" value="Malonyl_CoA-ACP_transAc_FabD"/>
</dbReference>
<comment type="catalytic activity">
    <reaction evidence="5 6">
        <text>holo-[ACP] + malonyl-CoA = malonyl-[ACP] + CoA</text>
        <dbReference type="Rhea" id="RHEA:41792"/>
        <dbReference type="Rhea" id="RHEA-COMP:9623"/>
        <dbReference type="Rhea" id="RHEA-COMP:9685"/>
        <dbReference type="ChEBI" id="CHEBI:57287"/>
        <dbReference type="ChEBI" id="CHEBI:57384"/>
        <dbReference type="ChEBI" id="CHEBI:64479"/>
        <dbReference type="ChEBI" id="CHEBI:78449"/>
        <dbReference type="EC" id="2.3.1.39"/>
    </reaction>
</comment>
<dbReference type="SUPFAM" id="SSF52151">
    <property type="entry name" value="FabD/lysophospholipase-like"/>
    <property type="match status" value="1"/>
</dbReference>
<gene>
    <name evidence="9" type="ORF">MAIT1_03413</name>
</gene>
<dbReference type="PIRSF" id="PIRSF000446">
    <property type="entry name" value="Mct"/>
    <property type="match status" value="1"/>
</dbReference>
<dbReference type="Gene3D" id="3.40.366.10">
    <property type="entry name" value="Malonyl-Coenzyme A Acyl Carrier Protein, domain 2"/>
    <property type="match status" value="1"/>
</dbReference>
<evidence type="ECO:0000256" key="4">
    <source>
        <dbReference type="ARBA" id="ARBA00023315"/>
    </source>
</evidence>
<comment type="similarity">
    <text evidence="6">Belongs to the fabD family.</text>
</comment>
<dbReference type="Gene3D" id="3.30.70.250">
    <property type="entry name" value="Malonyl-CoA ACP transacylase, ACP-binding"/>
    <property type="match status" value="1"/>
</dbReference>
<dbReference type="InterPro" id="IPR014043">
    <property type="entry name" value="Acyl_transferase_dom"/>
</dbReference>
<dbReference type="InterPro" id="IPR050858">
    <property type="entry name" value="Mal-CoA-ACP_Trans/PKS_FabD"/>
</dbReference>
<dbReference type="FunFam" id="3.30.70.250:FF:000001">
    <property type="entry name" value="Malonyl CoA-acyl carrier protein transacylase"/>
    <property type="match status" value="1"/>
</dbReference>
<dbReference type="InterPro" id="IPR024925">
    <property type="entry name" value="Malonyl_CoA-ACP_transAc"/>
</dbReference>
<keyword evidence="4 6" id="KW-0012">Acyltransferase</keyword>
<dbReference type="InterPro" id="IPR016036">
    <property type="entry name" value="Malonyl_transacylase_ACP-bd"/>
</dbReference>
<reference evidence="9 10" key="1">
    <citation type="journal article" date="2016" name="BMC Genomics">
        <title>Combined genomic and structural analyses of a cultured magnetotactic bacterium reveals its niche adaptation to a dynamic environment.</title>
        <authorList>
            <person name="Araujo A.C."/>
            <person name="Morillo V."/>
            <person name="Cypriano J."/>
            <person name="Teixeira L.C."/>
            <person name="Leao P."/>
            <person name="Lyra S."/>
            <person name="Almeida L.G."/>
            <person name="Bazylinski D.A."/>
            <person name="Vasconcellos A.T."/>
            <person name="Abreu F."/>
            <person name="Lins U."/>
        </authorList>
    </citation>
    <scope>NUCLEOTIDE SEQUENCE [LARGE SCALE GENOMIC DNA]</scope>
    <source>
        <strain evidence="9 10">IT-1</strain>
    </source>
</reference>
<feature type="active site" evidence="7">
    <location>
        <position position="186"/>
    </location>
</feature>
<organism evidence="9 10">
    <name type="scientific">Magnetofaba australis IT-1</name>
    <dbReference type="NCBI Taxonomy" id="1434232"/>
    <lineage>
        <taxon>Bacteria</taxon>
        <taxon>Pseudomonadati</taxon>
        <taxon>Pseudomonadota</taxon>
        <taxon>Magnetococcia</taxon>
        <taxon>Magnetococcales</taxon>
        <taxon>Magnetococcaceae</taxon>
        <taxon>Magnetofaba</taxon>
    </lineage>
</organism>
<dbReference type="GO" id="GO:0004314">
    <property type="term" value="F:[acyl-carrier-protein] S-malonyltransferase activity"/>
    <property type="evidence" value="ECO:0007669"/>
    <property type="project" value="UniProtKB-EC"/>
</dbReference>
<evidence type="ECO:0000256" key="1">
    <source>
        <dbReference type="ARBA" id="ARBA00013258"/>
    </source>
</evidence>
<dbReference type="GO" id="GO:0006633">
    <property type="term" value="P:fatty acid biosynthetic process"/>
    <property type="evidence" value="ECO:0007669"/>
    <property type="project" value="TreeGrafter"/>
</dbReference>
<dbReference type="SMART" id="SM00827">
    <property type="entry name" value="PKS_AT"/>
    <property type="match status" value="1"/>
</dbReference>
<evidence type="ECO:0000313" key="9">
    <source>
        <dbReference type="EMBL" id="OSM05248.1"/>
    </source>
</evidence>
<protein>
    <recommendedName>
        <fullName evidence="2 6">Malonyl CoA-acyl carrier protein transacylase</fullName>
        <ecNumber evidence="1 6">2.3.1.39</ecNumber>
    </recommendedName>
</protein>
<dbReference type="EC" id="2.3.1.39" evidence="1 6"/>
<dbReference type="STRING" id="1434232.MAIT1_03413"/>
<evidence type="ECO:0000256" key="7">
    <source>
        <dbReference type="PIRSR" id="PIRSR000446-1"/>
    </source>
</evidence>
<dbReference type="PANTHER" id="PTHR42681">
    <property type="entry name" value="MALONYL-COA-ACYL CARRIER PROTEIN TRANSACYLASE, MITOCHONDRIAL"/>
    <property type="match status" value="1"/>
</dbReference>
<dbReference type="Proteomes" id="UP000194003">
    <property type="component" value="Unassembled WGS sequence"/>
</dbReference>
<dbReference type="EMBL" id="LVJN01000018">
    <property type="protein sequence ID" value="OSM05248.1"/>
    <property type="molecule type" value="Genomic_DNA"/>
</dbReference>
<dbReference type="InterPro" id="IPR016035">
    <property type="entry name" value="Acyl_Trfase/lysoPLipase"/>
</dbReference>
<feature type="active site" evidence="7">
    <location>
        <position position="75"/>
    </location>
</feature>
<sequence>MGQALSAEGGAIGAYFEQADAALGESLSGLMFNGPEDQLTLTRNTQPALVTTAMAAYQMVTERTAIRPDFVAGHSLGEYAAICAAGGLAFADAVRLTRLRGDAMQSAVPVGQGAMAAMLNMAEADVEAVCAEAAEATGGVCVPANYNTAVQIVISGAKAAVEKAVELAKERGAKRCLLLPVSAPFHCPLMQPAAEAMQAALADAQINDLSVPLIANVSAAPTQDAETVRRQLVEQVTGSVRWEASMQRLLDEGVDTFLELGTGKALCGMLKRIDKSARAIPVNGPEDLAALADL</sequence>
<dbReference type="InterPro" id="IPR001227">
    <property type="entry name" value="Ac_transferase_dom_sf"/>
</dbReference>
<dbReference type="Pfam" id="PF00698">
    <property type="entry name" value="Acyl_transf_1"/>
    <property type="match status" value="1"/>
</dbReference>
<evidence type="ECO:0000313" key="10">
    <source>
        <dbReference type="Proteomes" id="UP000194003"/>
    </source>
</evidence>
<feature type="domain" description="Malonyl-CoA:ACP transacylase (MAT)" evidence="8">
    <location>
        <begin position="1"/>
        <end position="293"/>
    </location>
</feature>
<proteinExistence type="inferred from homology"/>
<evidence type="ECO:0000259" key="8">
    <source>
        <dbReference type="SMART" id="SM00827"/>
    </source>
</evidence>
<dbReference type="GO" id="GO:0005829">
    <property type="term" value="C:cytosol"/>
    <property type="evidence" value="ECO:0007669"/>
    <property type="project" value="TreeGrafter"/>
</dbReference>
<dbReference type="NCBIfam" id="TIGR00128">
    <property type="entry name" value="fabD"/>
    <property type="match status" value="1"/>
</dbReference>
<dbReference type="SUPFAM" id="SSF55048">
    <property type="entry name" value="Probable ACP-binding domain of malonyl-CoA ACP transacylase"/>
    <property type="match status" value="1"/>
</dbReference>
<keyword evidence="3 6" id="KW-0808">Transferase</keyword>
<accession>A0A1Y2K7B2</accession>
<comment type="caution">
    <text evidence="9">The sequence shown here is derived from an EMBL/GenBank/DDBJ whole genome shotgun (WGS) entry which is preliminary data.</text>
</comment>
<evidence type="ECO:0000256" key="3">
    <source>
        <dbReference type="ARBA" id="ARBA00022679"/>
    </source>
</evidence>
<dbReference type="AlphaFoldDB" id="A0A1Y2K7B2"/>
<evidence type="ECO:0000256" key="6">
    <source>
        <dbReference type="PIRNR" id="PIRNR000446"/>
    </source>
</evidence>
<evidence type="ECO:0000256" key="5">
    <source>
        <dbReference type="ARBA" id="ARBA00048462"/>
    </source>
</evidence>
<keyword evidence="10" id="KW-1185">Reference proteome</keyword>
<dbReference type="PANTHER" id="PTHR42681:SF1">
    <property type="entry name" value="MALONYL-COA-ACYL CARRIER PROTEIN TRANSACYLASE, MITOCHONDRIAL"/>
    <property type="match status" value="1"/>
</dbReference>
<evidence type="ECO:0000256" key="2">
    <source>
        <dbReference type="ARBA" id="ARBA00018953"/>
    </source>
</evidence>